<accession>A0A427Y739</accession>
<reference evidence="4 5" key="1">
    <citation type="submission" date="2018-11" db="EMBL/GenBank/DDBJ databases">
        <title>Genome sequence of Apiotrichum porosum DSM 27194.</title>
        <authorList>
            <person name="Aliyu H."/>
            <person name="Gorte O."/>
            <person name="Ochsenreither K."/>
        </authorList>
    </citation>
    <scope>NUCLEOTIDE SEQUENCE [LARGE SCALE GENOMIC DNA]</scope>
    <source>
        <strain evidence="4 5">DSM 27194</strain>
    </source>
</reference>
<dbReference type="PANTHER" id="PTHR14580:SF0">
    <property type="entry name" value="MULTIPLE MYELOMA TUMOR-ASSOCIATED PROTEIN 2"/>
    <property type="match status" value="1"/>
</dbReference>
<gene>
    <name evidence="4" type="ORF">EHS24_005154</name>
</gene>
<proteinExistence type="predicted"/>
<name>A0A427Y739_9TREE</name>
<feature type="region of interest" description="Disordered" evidence="2">
    <location>
        <begin position="1"/>
        <end position="24"/>
    </location>
</feature>
<evidence type="ECO:0000259" key="3">
    <source>
        <dbReference type="Pfam" id="PF10159"/>
    </source>
</evidence>
<feature type="compositionally biased region" description="Gly residues" evidence="2">
    <location>
        <begin position="1"/>
        <end position="15"/>
    </location>
</feature>
<dbReference type="InterPro" id="IPR039207">
    <property type="entry name" value="MMTAG2-like"/>
</dbReference>
<protein>
    <recommendedName>
        <fullName evidence="3">Multiple myeloma tumor-associated protein 2-like N-terminal domain-containing protein</fullName>
    </recommendedName>
</protein>
<organism evidence="4 5">
    <name type="scientific">Apiotrichum porosum</name>
    <dbReference type="NCBI Taxonomy" id="105984"/>
    <lineage>
        <taxon>Eukaryota</taxon>
        <taxon>Fungi</taxon>
        <taxon>Dikarya</taxon>
        <taxon>Basidiomycota</taxon>
        <taxon>Agaricomycotina</taxon>
        <taxon>Tremellomycetes</taxon>
        <taxon>Trichosporonales</taxon>
        <taxon>Trichosporonaceae</taxon>
        <taxon>Apiotrichum</taxon>
    </lineage>
</organism>
<feature type="compositionally biased region" description="Basic and acidic residues" evidence="2">
    <location>
        <begin position="109"/>
        <end position="124"/>
    </location>
</feature>
<feature type="coiled-coil region" evidence="1">
    <location>
        <begin position="57"/>
        <end position="84"/>
    </location>
</feature>
<feature type="region of interest" description="Disordered" evidence="2">
    <location>
        <begin position="87"/>
        <end position="124"/>
    </location>
</feature>
<keyword evidence="1" id="KW-0175">Coiled coil</keyword>
<dbReference type="PANTHER" id="PTHR14580">
    <property type="entry name" value="MULTIPLE MYELOMA TUMOR-ASSOCIATED PROTEIN 2 FAMILY MEMBER"/>
    <property type="match status" value="1"/>
</dbReference>
<dbReference type="EMBL" id="RSCE01000002">
    <property type="protein sequence ID" value="RSH86876.1"/>
    <property type="molecule type" value="Genomic_DNA"/>
</dbReference>
<comment type="caution">
    <text evidence="4">The sequence shown here is derived from an EMBL/GenBank/DDBJ whole genome shotgun (WGS) entry which is preliminary data.</text>
</comment>
<feature type="domain" description="Multiple myeloma tumor-associated protein 2-like N-terminal" evidence="3">
    <location>
        <begin position="9"/>
        <end position="87"/>
    </location>
</feature>
<evidence type="ECO:0000256" key="1">
    <source>
        <dbReference type="SAM" id="Coils"/>
    </source>
</evidence>
<keyword evidence="5" id="KW-1185">Reference proteome</keyword>
<dbReference type="RefSeq" id="XP_028479661.1">
    <property type="nucleotide sequence ID" value="XM_028620689.1"/>
</dbReference>
<evidence type="ECO:0000313" key="4">
    <source>
        <dbReference type="EMBL" id="RSH86876.1"/>
    </source>
</evidence>
<evidence type="ECO:0000256" key="2">
    <source>
        <dbReference type="SAM" id="MobiDB-lite"/>
    </source>
</evidence>
<evidence type="ECO:0000313" key="5">
    <source>
        <dbReference type="Proteomes" id="UP000279236"/>
    </source>
</evidence>
<dbReference type="InterPro" id="IPR019315">
    <property type="entry name" value="MMTA2_N"/>
</dbReference>
<dbReference type="Proteomes" id="UP000279236">
    <property type="component" value="Unassembled WGS sequence"/>
</dbReference>
<dbReference type="AlphaFoldDB" id="A0A427Y739"/>
<dbReference type="OrthoDB" id="5390672at2759"/>
<dbReference type="Pfam" id="PF10159">
    <property type="entry name" value="MMtag"/>
    <property type="match status" value="1"/>
</dbReference>
<sequence>MHDGPTRGGTRGGQGDFRWDDVKNDKHRENYLGHTVNAPVGRWQANKDVHWYSRDGNDDAEAEAERRKEEIRKLKQQEEDALSAALGFAPVKRDDDSGGTGANNIPVRGELERREKEAKKREKE</sequence>
<dbReference type="GeneID" id="39589697"/>